<dbReference type="PANTHER" id="PTHR24320">
    <property type="entry name" value="RETINOL DEHYDROGENASE"/>
    <property type="match status" value="1"/>
</dbReference>
<dbReference type="SUPFAM" id="SSF51735">
    <property type="entry name" value="NAD(P)-binding Rossmann-fold domains"/>
    <property type="match status" value="1"/>
</dbReference>
<reference evidence="5" key="1">
    <citation type="submission" date="2022-10" db="EMBL/GenBank/DDBJ databases">
        <title>Adaptive evolution leads to modifications in subtelomeric GC content in a zoonotic Cryptosporidium species.</title>
        <authorList>
            <person name="Li J."/>
            <person name="Feng Y."/>
            <person name="Xiao L."/>
        </authorList>
    </citation>
    <scope>NUCLEOTIDE SEQUENCE</scope>
    <source>
        <strain evidence="5">33844</strain>
    </source>
</reference>
<evidence type="ECO:0000256" key="1">
    <source>
        <dbReference type="ARBA" id="ARBA00006484"/>
    </source>
</evidence>
<dbReference type="EMBL" id="JAPCXC010000079">
    <property type="protein sequence ID" value="KAJ1606390.1"/>
    <property type="molecule type" value="Genomic_DNA"/>
</dbReference>
<evidence type="ECO:0000313" key="5">
    <source>
        <dbReference type="EMBL" id="KAJ1606390.1"/>
    </source>
</evidence>
<dbReference type="OrthoDB" id="5327538at2759"/>
<name>A0A9D5DL17_9CRYT</name>
<evidence type="ECO:0000256" key="3">
    <source>
        <dbReference type="RuleBase" id="RU000363"/>
    </source>
</evidence>
<dbReference type="Proteomes" id="UP001067231">
    <property type="component" value="Unassembled WGS sequence"/>
</dbReference>
<dbReference type="InterPro" id="IPR020904">
    <property type="entry name" value="Sc_DH/Rdtase_CS"/>
</dbReference>
<accession>A0A9D5DL17</accession>
<dbReference type="PRINTS" id="PR00081">
    <property type="entry name" value="GDHRDH"/>
</dbReference>
<evidence type="ECO:0000256" key="2">
    <source>
        <dbReference type="ARBA" id="ARBA00023002"/>
    </source>
</evidence>
<gene>
    <name evidence="5" type="ORF">OJ253_2791</name>
</gene>
<dbReference type="PRINTS" id="PR00080">
    <property type="entry name" value="SDRFAMILY"/>
</dbReference>
<dbReference type="PROSITE" id="PS00061">
    <property type="entry name" value="ADH_SHORT"/>
    <property type="match status" value="1"/>
</dbReference>
<evidence type="ECO:0000256" key="4">
    <source>
        <dbReference type="SAM" id="Phobius"/>
    </source>
</evidence>
<dbReference type="InterPro" id="IPR036291">
    <property type="entry name" value="NAD(P)-bd_dom_sf"/>
</dbReference>
<dbReference type="Gene3D" id="3.40.50.720">
    <property type="entry name" value="NAD(P)-binding Rossmann-like Domain"/>
    <property type="match status" value="1"/>
</dbReference>
<dbReference type="AlphaFoldDB" id="A0A9D5DL17"/>
<dbReference type="GO" id="GO:0016491">
    <property type="term" value="F:oxidoreductase activity"/>
    <property type="evidence" value="ECO:0007669"/>
    <property type="project" value="UniProtKB-KW"/>
</dbReference>
<keyword evidence="4" id="KW-0812">Transmembrane</keyword>
<proteinExistence type="inferred from homology"/>
<dbReference type="PANTHER" id="PTHR24320:SF226">
    <property type="entry name" value="RETINOL DEHYDROGENASE 11"/>
    <property type="match status" value="1"/>
</dbReference>
<comment type="similarity">
    <text evidence="1 3">Belongs to the short-chain dehydrogenases/reductases (SDR) family.</text>
</comment>
<dbReference type="InterPro" id="IPR002347">
    <property type="entry name" value="SDR_fam"/>
</dbReference>
<protein>
    <submittedName>
        <fullName evidence="5">Uncharacterized protein</fullName>
    </submittedName>
</protein>
<feature type="transmembrane region" description="Helical" evidence="4">
    <location>
        <begin position="21"/>
        <end position="44"/>
    </location>
</feature>
<feature type="non-terminal residue" evidence="5">
    <location>
        <position position="429"/>
    </location>
</feature>
<keyword evidence="4" id="KW-1133">Transmembrane helix</keyword>
<comment type="caution">
    <text evidence="5">The sequence shown here is derived from an EMBL/GenBank/DDBJ whole genome shotgun (WGS) entry which is preliminary data.</text>
</comment>
<keyword evidence="4" id="KW-0472">Membrane</keyword>
<sequence length="429" mass="48658">LCQLAFECLIMLRIMESQVSIISYVGLTLSIYLTLFISLIWTLLVHFVRLWLELLSGVWIMRRVFPFLEIIIQRFRRVLGLERVLIERRDLTGKICIVTGGADGIGKRVSEYFVQCGATVIIADIQENKGRVSAYKINTNNADSAGFAKYMYIDLSDQEWIVDNRSPILSSDLADSSDYDRLDILVNNAGIGSGYGRRDSLPRKGSFNHIFQVNYVGTFILTELLLTVLKSTNDSRIVNTCSPIHRFFGSNLRKILEYSQIPNCDYAYGASKAAILLYTLKLRRDAMGLTFCQTLQTDTVGDGHENFPWSTCVNPGSVNTSIFPDTFPYNIVYYFKWLLLDTRTGSETTIFASTCPKEQATLYMSPYWLPGNGSWFIDKFADILSIYIGPHFTIPDLSDDAALSAEYLYEWTYNHWRTCSSKETSSAAN</sequence>
<dbReference type="Pfam" id="PF00106">
    <property type="entry name" value="adh_short"/>
    <property type="match status" value="1"/>
</dbReference>
<organism evidence="5">
    <name type="scientific">Cryptosporidium canis</name>
    <dbReference type="NCBI Taxonomy" id="195482"/>
    <lineage>
        <taxon>Eukaryota</taxon>
        <taxon>Sar</taxon>
        <taxon>Alveolata</taxon>
        <taxon>Apicomplexa</taxon>
        <taxon>Conoidasida</taxon>
        <taxon>Coccidia</taxon>
        <taxon>Eucoccidiorida</taxon>
        <taxon>Eimeriorina</taxon>
        <taxon>Cryptosporidiidae</taxon>
        <taxon>Cryptosporidium</taxon>
    </lineage>
</organism>
<keyword evidence="2" id="KW-0560">Oxidoreductase</keyword>